<dbReference type="EMBL" id="CP073355">
    <property type="protein sequence ID" value="URA09841.1"/>
    <property type="molecule type" value="Genomic_DNA"/>
</dbReference>
<feature type="domain" description="DUF4921" evidence="1">
    <location>
        <begin position="11"/>
        <end position="436"/>
    </location>
</feature>
<reference evidence="2" key="1">
    <citation type="submission" date="2021-04" db="EMBL/GenBank/DDBJ databases">
        <authorList>
            <person name="Postec A."/>
        </authorList>
    </citation>
    <scope>NUCLEOTIDE SEQUENCE</scope>
    <source>
        <strain evidence="2">F1F22</strain>
    </source>
</reference>
<dbReference type="SUPFAM" id="SSF54197">
    <property type="entry name" value="HIT-like"/>
    <property type="match status" value="1"/>
</dbReference>
<evidence type="ECO:0000313" key="3">
    <source>
        <dbReference type="Proteomes" id="UP001056539"/>
    </source>
</evidence>
<proteinExistence type="predicted"/>
<dbReference type="RefSeq" id="WP_271434974.1">
    <property type="nucleotide sequence ID" value="NZ_CP073355.1"/>
</dbReference>
<dbReference type="Gene3D" id="3.30.428.10">
    <property type="entry name" value="HIT-like"/>
    <property type="match status" value="1"/>
</dbReference>
<organism evidence="2 3">
    <name type="scientific">Thermospira aquatica</name>
    <dbReference type="NCBI Taxonomy" id="2828656"/>
    <lineage>
        <taxon>Bacteria</taxon>
        <taxon>Pseudomonadati</taxon>
        <taxon>Spirochaetota</taxon>
        <taxon>Spirochaetia</taxon>
        <taxon>Brevinematales</taxon>
        <taxon>Thermospiraceae</taxon>
        <taxon>Thermospira</taxon>
    </lineage>
</organism>
<name>A0AAX3BD65_9SPIR</name>
<dbReference type="KEGG" id="taqu:KDW03_10205"/>
<sequence length="439" mass="51968">MGSYDKYYHRMPDGTVKQINPFNQTEVWSVSERGYKAFFPNGQPREELKEPLHDPEDYCHFCEKNWEYVTPQKARHFFDGHEWKTEYYLMPDQVKEKYGVQFRRVGNLFEIVGYNYWVKNYNYKMSQPVRKWRDEYLSDPEGMKHVMGVLSLKYDKLGVDIKDWSFEDKLERIDAFFGGCHELILGQRHYKPNAHYTSDLFSAGDFTPEEHFHYTLFTIETLRNLREQNPFIRYVSIFQNWLKPAGASFDHIHRQLVGLDEWGVQLEREIREVVKNPNLYNEFGVNFALYNSFLLLENEFAIGYVEIGHRYPTIAIYSKSHCGTPLEQNPQEIRGMSDLVHAIHVALTSEITCNEEWYYTPFDSIYVLPWRILIKLRFNVPAGFEGNTKIYINPIAPHQLTEIILEKLYKVRENGSIASGIRIGDEVSREPNPLLYCRR</sequence>
<evidence type="ECO:0000259" key="1">
    <source>
        <dbReference type="Pfam" id="PF16268"/>
    </source>
</evidence>
<keyword evidence="3" id="KW-1185">Reference proteome</keyword>
<dbReference type="InterPro" id="IPR036265">
    <property type="entry name" value="HIT-like_sf"/>
</dbReference>
<evidence type="ECO:0000313" key="2">
    <source>
        <dbReference type="EMBL" id="URA09841.1"/>
    </source>
</evidence>
<reference evidence="2" key="2">
    <citation type="submission" date="2022-06" db="EMBL/GenBank/DDBJ databases">
        <title>Thermospira aquatica gen. nov., sp. nov.</title>
        <authorList>
            <person name="Ben Ali Gam Z."/>
            <person name="Labat M."/>
        </authorList>
    </citation>
    <scope>NUCLEOTIDE SEQUENCE</scope>
    <source>
        <strain evidence="2">F1F22</strain>
    </source>
</reference>
<gene>
    <name evidence="2" type="ORF">KDW03_10205</name>
</gene>
<dbReference type="Proteomes" id="UP001056539">
    <property type="component" value="Chromosome"/>
</dbReference>
<accession>A0AAX3BD65</accession>
<dbReference type="InterPro" id="IPR032576">
    <property type="entry name" value="DUF4921"/>
</dbReference>
<dbReference type="AlphaFoldDB" id="A0AAX3BD65"/>
<protein>
    <submittedName>
        <fullName evidence="2">DUF4921 family protein</fullName>
    </submittedName>
</protein>
<dbReference type="Pfam" id="PF16268">
    <property type="entry name" value="DUF4921"/>
    <property type="match status" value="1"/>
</dbReference>